<reference evidence="1" key="1">
    <citation type="submission" date="2021-01" db="EMBL/GenBank/DDBJ databases">
        <authorList>
            <person name="Corre E."/>
            <person name="Pelletier E."/>
            <person name="Niang G."/>
            <person name="Scheremetjew M."/>
            <person name="Finn R."/>
            <person name="Kale V."/>
            <person name="Holt S."/>
            <person name="Cochrane G."/>
            <person name="Meng A."/>
            <person name="Brown T."/>
            <person name="Cohen L."/>
        </authorList>
    </citation>
    <scope>NUCLEOTIDE SEQUENCE</scope>
    <source>
        <strain evidence="1">CCAP 955/1</strain>
    </source>
</reference>
<gene>
    <name evidence="1" type="ORF">SELO1098_LOCUS3891</name>
</gene>
<accession>A0A7S3GS68</accession>
<name>A0A7S3GS68_9STRA</name>
<dbReference type="EMBL" id="HBIC01007737">
    <property type="protein sequence ID" value="CAE0275063.1"/>
    <property type="molecule type" value="Transcribed_RNA"/>
</dbReference>
<dbReference type="AlphaFoldDB" id="A0A7S3GS68"/>
<evidence type="ECO:0000313" key="1">
    <source>
        <dbReference type="EMBL" id="CAE0275063.1"/>
    </source>
</evidence>
<protein>
    <submittedName>
        <fullName evidence="1">Uncharacterized protein</fullName>
    </submittedName>
</protein>
<proteinExistence type="predicted"/>
<organism evidence="1">
    <name type="scientific">Spumella elongata</name>
    <dbReference type="NCBI Taxonomy" id="89044"/>
    <lineage>
        <taxon>Eukaryota</taxon>
        <taxon>Sar</taxon>
        <taxon>Stramenopiles</taxon>
        <taxon>Ochrophyta</taxon>
        <taxon>Chrysophyceae</taxon>
        <taxon>Chromulinales</taxon>
        <taxon>Chromulinaceae</taxon>
        <taxon>Spumella</taxon>
    </lineage>
</organism>
<sequence length="186" mass="20787">MGSAAMRKVPEDLTKCSEKQLRTMINSVIINNPWNEDEKCSEEDSLAMTIETMRLKGFRPITPKEYVEELKSQRKHNPKGNFGVRVWIPIEKHRCTTPDNTPTKVDPSFSLGDGKRGREFDAMSKTDSSMHTTDSAHISAFSCDSKSETYSQESIISLHLPSSRDQAVSEILKSGASDAVLSELSF</sequence>